<evidence type="ECO:0000256" key="1">
    <source>
        <dbReference type="SAM" id="MobiDB-lite"/>
    </source>
</evidence>
<sequence length="69" mass="8019">VNPGILMLLRRRRGHWIQINDKAIWVPRGKGVSVSIEFTMNPASPATKIEKSVLQKKGEEEEEYKDRMR</sequence>
<gene>
    <name evidence="2" type="ORF">LCGC14_3091720</name>
</gene>
<accession>A0A0F8YHP7</accession>
<feature type="region of interest" description="Disordered" evidence="1">
    <location>
        <begin position="49"/>
        <end position="69"/>
    </location>
</feature>
<feature type="non-terminal residue" evidence="2">
    <location>
        <position position="1"/>
    </location>
</feature>
<dbReference type="EMBL" id="LAZR01066350">
    <property type="protein sequence ID" value="KKK53744.1"/>
    <property type="molecule type" value="Genomic_DNA"/>
</dbReference>
<evidence type="ECO:0000313" key="2">
    <source>
        <dbReference type="EMBL" id="KKK53744.1"/>
    </source>
</evidence>
<comment type="caution">
    <text evidence="2">The sequence shown here is derived from an EMBL/GenBank/DDBJ whole genome shotgun (WGS) entry which is preliminary data.</text>
</comment>
<dbReference type="AlphaFoldDB" id="A0A0F8YHP7"/>
<protein>
    <submittedName>
        <fullName evidence="2">Uncharacterized protein</fullName>
    </submittedName>
</protein>
<proteinExistence type="predicted"/>
<organism evidence="2">
    <name type="scientific">marine sediment metagenome</name>
    <dbReference type="NCBI Taxonomy" id="412755"/>
    <lineage>
        <taxon>unclassified sequences</taxon>
        <taxon>metagenomes</taxon>
        <taxon>ecological metagenomes</taxon>
    </lineage>
</organism>
<name>A0A0F8YHP7_9ZZZZ</name>
<reference evidence="2" key="1">
    <citation type="journal article" date="2015" name="Nature">
        <title>Complex archaea that bridge the gap between prokaryotes and eukaryotes.</title>
        <authorList>
            <person name="Spang A."/>
            <person name="Saw J.H."/>
            <person name="Jorgensen S.L."/>
            <person name="Zaremba-Niedzwiedzka K."/>
            <person name="Martijn J."/>
            <person name="Lind A.E."/>
            <person name="van Eijk R."/>
            <person name="Schleper C."/>
            <person name="Guy L."/>
            <person name="Ettema T.J."/>
        </authorList>
    </citation>
    <scope>NUCLEOTIDE SEQUENCE</scope>
</reference>